<feature type="transmembrane region" description="Helical" evidence="1">
    <location>
        <begin position="332"/>
        <end position="353"/>
    </location>
</feature>
<proteinExistence type="predicted"/>
<keyword evidence="1" id="KW-0812">Transmembrane</keyword>
<name>A0A6I4TTM2_9SPHN</name>
<dbReference type="Proteomes" id="UP000469430">
    <property type="component" value="Unassembled WGS sequence"/>
</dbReference>
<keyword evidence="1" id="KW-1133">Transmembrane helix</keyword>
<dbReference type="EMBL" id="WTYJ01000002">
    <property type="protein sequence ID" value="MXO99202.1"/>
    <property type="molecule type" value="Genomic_DNA"/>
</dbReference>
<dbReference type="AlphaFoldDB" id="A0A6I4TTM2"/>
<dbReference type="PANTHER" id="PTHR32309">
    <property type="entry name" value="TYROSINE-PROTEIN KINASE"/>
    <property type="match status" value="1"/>
</dbReference>
<dbReference type="GO" id="GO:0004713">
    <property type="term" value="F:protein tyrosine kinase activity"/>
    <property type="evidence" value="ECO:0007669"/>
    <property type="project" value="TreeGrafter"/>
</dbReference>
<comment type="caution">
    <text evidence="2">The sequence shown here is derived from an EMBL/GenBank/DDBJ whole genome shotgun (WGS) entry which is preliminary data.</text>
</comment>
<gene>
    <name evidence="2" type="ORF">GRI97_09390</name>
</gene>
<dbReference type="GO" id="GO:0005886">
    <property type="term" value="C:plasma membrane"/>
    <property type="evidence" value="ECO:0007669"/>
    <property type="project" value="TreeGrafter"/>
</dbReference>
<evidence type="ECO:0000313" key="3">
    <source>
        <dbReference type="Proteomes" id="UP000469430"/>
    </source>
</evidence>
<keyword evidence="3" id="KW-1185">Reference proteome</keyword>
<dbReference type="OrthoDB" id="1523414at2"/>
<evidence type="ECO:0000313" key="2">
    <source>
        <dbReference type="EMBL" id="MXO99202.1"/>
    </source>
</evidence>
<evidence type="ECO:0000256" key="1">
    <source>
        <dbReference type="SAM" id="Phobius"/>
    </source>
</evidence>
<feature type="transmembrane region" description="Helical" evidence="1">
    <location>
        <begin position="6"/>
        <end position="25"/>
    </location>
</feature>
<dbReference type="PANTHER" id="PTHR32309:SF13">
    <property type="entry name" value="FERRIC ENTEROBACTIN TRANSPORT PROTEIN FEPE"/>
    <property type="match status" value="1"/>
</dbReference>
<evidence type="ECO:0008006" key="4">
    <source>
        <dbReference type="Google" id="ProtNLM"/>
    </source>
</evidence>
<sequence length="358" mass="39189">MVSPIFLATVVVPTLIAVLYFGFLANDIYVSESRFVVRSPSKSNISPLGAVLSGGGLTGASEESSAVTEYLESPAALADADGDGLIRKAYSAPEIFWFDRFGGISGSTREQLFQYFLTKATVVHEPTTQVTRLTVRAYSAKDAQRINSRLLQNSEALVNRLSERARTDSIRVAQGEVDAAKAVAREAAVALARYRNREGIIDPEKEAEVRLQMISKLQDELIAARTQLQQMQTYTPQASQIPFLRTQIQSLQGEIDEQTAGVAGGSRSLSAAAVQYQQLLLDSELSQKQLAAELVSLRDAQGEARRKRAYVERISEPNAPDYAVEPRRARGIVATFILGLLAWGVLSTLMVGIREHRD</sequence>
<accession>A0A6I4TTM2</accession>
<protein>
    <recommendedName>
        <fullName evidence="4">Capsular polysaccharide transport system permease protein</fullName>
    </recommendedName>
</protein>
<reference evidence="2 3" key="1">
    <citation type="submission" date="2019-12" db="EMBL/GenBank/DDBJ databases">
        <title>Genomic-based taxomic classification of the family Erythrobacteraceae.</title>
        <authorList>
            <person name="Xu L."/>
        </authorList>
    </citation>
    <scope>NUCLEOTIDE SEQUENCE [LARGE SCALE GENOMIC DNA]</scope>
    <source>
        <strain evidence="2 3">S36</strain>
    </source>
</reference>
<dbReference type="InterPro" id="IPR050445">
    <property type="entry name" value="Bact_polysacc_biosynth/exp"/>
</dbReference>
<keyword evidence="1" id="KW-0472">Membrane</keyword>
<organism evidence="2 3">
    <name type="scientific">Croceibacterium xixiisoli</name>
    <dbReference type="NCBI Taxonomy" id="1476466"/>
    <lineage>
        <taxon>Bacteria</taxon>
        <taxon>Pseudomonadati</taxon>
        <taxon>Pseudomonadota</taxon>
        <taxon>Alphaproteobacteria</taxon>
        <taxon>Sphingomonadales</taxon>
        <taxon>Erythrobacteraceae</taxon>
        <taxon>Croceibacterium</taxon>
    </lineage>
</organism>